<reference evidence="2 3" key="1">
    <citation type="submission" date="2019-02" db="EMBL/GenBank/DDBJ databases">
        <title>Deep-cultivation of Planctomycetes and their phenomic and genomic characterization uncovers novel biology.</title>
        <authorList>
            <person name="Wiegand S."/>
            <person name="Jogler M."/>
            <person name="Boedeker C."/>
            <person name="Pinto D."/>
            <person name="Vollmers J."/>
            <person name="Rivas-Marin E."/>
            <person name="Kohn T."/>
            <person name="Peeters S.H."/>
            <person name="Heuer A."/>
            <person name="Rast P."/>
            <person name="Oberbeckmann S."/>
            <person name="Bunk B."/>
            <person name="Jeske O."/>
            <person name="Meyerdierks A."/>
            <person name="Storesund J.E."/>
            <person name="Kallscheuer N."/>
            <person name="Luecker S."/>
            <person name="Lage O.M."/>
            <person name="Pohl T."/>
            <person name="Merkel B.J."/>
            <person name="Hornburger P."/>
            <person name="Mueller R.-W."/>
            <person name="Bruemmer F."/>
            <person name="Labrenz M."/>
            <person name="Spormann A.M."/>
            <person name="Op den Camp H."/>
            <person name="Overmann J."/>
            <person name="Amann R."/>
            <person name="Jetten M.S.M."/>
            <person name="Mascher T."/>
            <person name="Medema M.H."/>
            <person name="Devos D.P."/>
            <person name="Kaster A.-K."/>
            <person name="Ovreas L."/>
            <person name="Rohde M."/>
            <person name="Galperin M.Y."/>
            <person name="Jogler C."/>
        </authorList>
    </citation>
    <scope>NUCLEOTIDE SEQUENCE [LARGE SCALE GENOMIC DNA]</scope>
    <source>
        <strain evidence="2 3">Pla133</strain>
    </source>
</reference>
<dbReference type="AlphaFoldDB" id="A0A518BEJ3"/>
<evidence type="ECO:0000313" key="3">
    <source>
        <dbReference type="Proteomes" id="UP000316921"/>
    </source>
</evidence>
<gene>
    <name evidence="2" type="ORF">Pla133_03680</name>
</gene>
<evidence type="ECO:0000313" key="2">
    <source>
        <dbReference type="EMBL" id="QDU65303.1"/>
    </source>
</evidence>
<proteinExistence type="predicted"/>
<dbReference type="EMBL" id="CP036287">
    <property type="protein sequence ID" value="QDU65303.1"/>
    <property type="molecule type" value="Genomic_DNA"/>
</dbReference>
<keyword evidence="3" id="KW-1185">Reference proteome</keyword>
<evidence type="ECO:0000256" key="1">
    <source>
        <dbReference type="SAM" id="MobiDB-lite"/>
    </source>
</evidence>
<dbReference type="KEGG" id="pbap:Pla133_03680"/>
<organism evidence="2 3">
    <name type="scientific">Engelhardtia mirabilis</name>
    <dbReference type="NCBI Taxonomy" id="2528011"/>
    <lineage>
        <taxon>Bacteria</taxon>
        <taxon>Pseudomonadati</taxon>
        <taxon>Planctomycetota</taxon>
        <taxon>Planctomycetia</taxon>
        <taxon>Planctomycetia incertae sedis</taxon>
        <taxon>Engelhardtia</taxon>
    </lineage>
</organism>
<protein>
    <submittedName>
        <fullName evidence="2">Uncharacterized protein</fullName>
    </submittedName>
</protein>
<dbReference type="Proteomes" id="UP000316921">
    <property type="component" value="Chromosome"/>
</dbReference>
<feature type="compositionally biased region" description="Basic residues" evidence="1">
    <location>
        <begin position="279"/>
        <end position="289"/>
    </location>
</feature>
<feature type="compositionally biased region" description="Low complexity" evidence="1">
    <location>
        <begin position="217"/>
        <end position="246"/>
    </location>
</feature>
<accession>A0A518BEJ3</accession>
<feature type="region of interest" description="Disordered" evidence="1">
    <location>
        <begin position="131"/>
        <end position="157"/>
    </location>
</feature>
<sequence length="289" mass="31428">MAVTGDKDRHYHWAEVHRRHWLTTARRAPFAEDRAAELVERCLARGREVADAVAVELPHRLPGHRRGADPRKAARRTRPEAIGVVGMIRSAARAQALQPSPGTAAPRSLPVRRCPGITSLTCWVEWSPRLDPAPGSNTSPKRPDRPTRTSCNFVDESAGRVDNRQRLSFSAVHRYRRDPSISHDVAPSVRSIRSCCAGIPADYRRVVGLGARTAECGRSAGSSGGARFASPAGGDGGAAPDDLLPARSGTGLSARLLTHRDRRGGDERRHAAGRDPRRLVPRAHRRGHG</sequence>
<name>A0A518BEJ3_9BACT</name>
<feature type="region of interest" description="Disordered" evidence="1">
    <location>
        <begin position="217"/>
        <end position="289"/>
    </location>
</feature>
<feature type="compositionally biased region" description="Basic and acidic residues" evidence="1">
    <location>
        <begin position="263"/>
        <end position="278"/>
    </location>
</feature>